<organism evidence="6 7">
    <name type="scientific">Octopus sinensis</name>
    <name type="common">East Asian common octopus</name>
    <dbReference type="NCBI Taxonomy" id="2607531"/>
    <lineage>
        <taxon>Eukaryota</taxon>
        <taxon>Metazoa</taxon>
        <taxon>Spiralia</taxon>
        <taxon>Lophotrochozoa</taxon>
        <taxon>Mollusca</taxon>
        <taxon>Cephalopoda</taxon>
        <taxon>Coleoidea</taxon>
        <taxon>Octopodiformes</taxon>
        <taxon>Octopoda</taxon>
        <taxon>Incirrata</taxon>
        <taxon>Octopodidae</taxon>
        <taxon>Octopus</taxon>
    </lineage>
</organism>
<dbReference type="PANTHER" id="PTHR11785">
    <property type="entry name" value="AMINO ACID TRANSPORTER"/>
    <property type="match status" value="1"/>
</dbReference>
<sequence length="299" mass="32815">MPQTGSTGFSLLIWISTGFISLTGGLCYAELGSAITKSGGEYAYLGQAYGNLASFLYSWTLLVIILPASISVTALAFGQYTLKSIYTGCHPPKNILIIVSLMAISIGLNCVSARAASMLQNVFTAAKVISLLIIISMGIYELIKGIELNSLNTISEELKKPKRDIPIAIVSSLLLVTSIYTFVNFVYFIVIPKNKILLTDAIGLYFNRIFFVAGRDGNLPKIFSLITIKFKTPFMSIFFTLLCLLCLFYIFVGIFLLISSLFADPVGCGLSLLMILVGIPTYYIFELFPTPISWDALFR</sequence>
<evidence type="ECO:0000256" key="4">
    <source>
        <dbReference type="ARBA" id="ARBA00023136"/>
    </source>
</evidence>
<proteinExistence type="predicted"/>
<dbReference type="Proteomes" id="UP000515154">
    <property type="component" value="Unplaced"/>
</dbReference>
<accession>A0A7E6EL35</accession>
<evidence type="ECO:0000256" key="5">
    <source>
        <dbReference type="SAM" id="Phobius"/>
    </source>
</evidence>
<dbReference type="AlphaFoldDB" id="A0A7E6EL35"/>
<dbReference type="GO" id="GO:0016020">
    <property type="term" value="C:membrane"/>
    <property type="evidence" value="ECO:0007669"/>
    <property type="project" value="UniProtKB-SubCell"/>
</dbReference>
<dbReference type="GO" id="GO:0015179">
    <property type="term" value="F:L-amino acid transmembrane transporter activity"/>
    <property type="evidence" value="ECO:0007669"/>
    <property type="project" value="TreeGrafter"/>
</dbReference>
<keyword evidence="6" id="KW-1185">Reference proteome</keyword>
<keyword evidence="2 5" id="KW-0812">Transmembrane</keyword>
<evidence type="ECO:0000313" key="6">
    <source>
        <dbReference type="Proteomes" id="UP000515154"/>
    </source>
</evidence>
<evidence type="ECO:0000256" key="2">
    <source>
        <dbReference type="ARBA" id="ARBA00022692"/>
    </source>
</evidence>
<feature type="transmembrane region" description="Helical" evidence="5">
    <location>
        <begin position="122"/>
        <end position="143"/>
    </location>
</feature>
<feature type="transmembrane region" description="Helical" evidence="5">
    <location>
        <begin position="55"/>
        <end position="82"/>
    </location>
</feature>
<dbReference type="InterPro" id="IPR002293">
    <property type="entry name" value="AA/rel_permease1"/>
</dbReference>
<dbReference type="Gene3D" id="1.20.1740.10">
    <property type="entry name" value="Amino acid/polyamine transporter I"/>
    <property type="match status" value="2"/>
</dbReference>
<dbReference type="RefSeq" id="XP_036356063.1">
    <property type="nucleotide sequence ID" value="XM_036500170.1"/>
</dbReference>
<evidence type="ECO:0000313" key="7">
    <source>
        <dbReference type="RefSeq" id="XP_036356063.1"/>
    </source>
</evidence>
<feature type="transmembrane region" description="Helical" evidence="5">
    <location>
        <begin position="270"/>
        <end position="289"/>
    </location>
</feature>
<feature type="transmembrane region" description="Helical" evidence="5">
    <location>
        <begin position="12"/>
        <end position="35"/>
    </location>
</feature>
<dbReference type="InterPro" id="IPR050598">
    <property type="entry name" value="AminoAcid_Transporter"/>
</dbReference>
<protein>
    <submittedName>
        <fullName evidence="7">Large neutral amino acids transporter small subunit 2-like</fullName>
    </submittedName>
</protein>
<feature type="transmembrane region" description="Helical" evidence="5">
    <location>
        <begin position="94"/>
        <end position="116"/>
    </location>
</feature>
<keyword evidence="3 5" id="KW-1133">Transmembrane helix</keyword>
<reference evidence="7" key="1">
    <citation type="submission" date="2025-08" db="UniProtKB">
        <authorList>
            <consortium name="RefSeq"/>
        </authorList>
    </citation>
    <scope>IDENTIFICATION</scope>
</reference>
<evidence type="ECO:0000256" key="3">
    <source>
        <dbReference type="ARBA" id="ARBA00022989"/>
    </source>
</evidence>
<evidence type="ECO:0000256" key="1">
    <source>
        <dbReference type="ARBA" id="ARBA00004141"/>
    </source>
</evidence>
<gene>
    <name evidence="7" type="primary">LOC118761967</name>
</gene>
<comment type="subcellular location">
    <subcellularLocation>
        <location evidence="1">Membrane</location>
        <topology evidence="1">Multi-pass membrane protein</topology>
    </subcellularLocation>
</comment>
<feature type="transmembrane region" description="Helical" evidence="5">
    <location>
        <begin position="234"/>
        <end position="258"/>
    </location>
</feature>
<dbReference type="Pfam" id="PF13520">
    <property type="entry name" value="AA_permease_2"/>
    <property type="match status" value="2"/>
</dbReference>
<feature type="transmembrane region" description="Helical" evidence="5">
    <location>
        <begin position="164"/>
        <end position="190"/>
    </location>
</feature>
<keyword evidence="4 5" id="KW-0472">Membrane</keyword>
<name>A0A7E6EL35_9MOLL</name>
<dbReference type="PANTHER" id="PTHR11785:SF512">
    <property type="entry name" value="SOBREMESA, ISOFORM B"/>
    <property type="match status" value="1"/>
</dbReference>
<dbReference type="KEGG" id="osn:118761967"/>